<gene>
    <name evidence="1" type="ORF">MSG28_009158</name>
</gene>
<keyword evidence="2" id="KW-1185">Reference proteome</keyword>
<dbReference type="Proteomes" id="UP001064048">
    <property type="component" value="Chromosome 15"/>
</dbReference>
<evidence type="ECO:0000313" key="1">
    <source>
        <dbReference type="EMBL" id="KAI8440847.1"/>
    </source>
</evidence>
<proteinExistence type="predicted"/>
<name>A0ACC0KX31_CHOFU</name>
<evidence type="ECO:0000313" key="2">
    <source>
        <dbReference type="Proteomes" id="UP001064048"/>
    </source>
</evidence>
<comment type="caution">
    <text evidence="1">The sequence shown here is derived from an EMBL/GenBank/DDBJ whole genome shotgun (WGS) entry which is preliminary data.</text>
</comment>
<accession>A0ACC0KX31</accession>
<dbReference type="EMBL" id="CM046115">
    <property type="protein sequence ID" value="KAI8440847.1"/>
    <property type="molecule type" value="Genomic_DNA"/>
</dbReference>
<organism evidence="1 2">
    <name type="scientific">Choristoneura fumiferana</name>
    <name type="common">Spruce budworm moth</name>
    <name type="synonym">Archips fumiferana</name>
    <dbReference type="NCBI Taxonomy" id="7141"/>
    <lineage>
        <taxon>Eukaryota</taxon>
        <taxon>Metazoa</taxon>
        <taxon>Ecdysozoa</taxon>
        <taxon>Arthropoda</taxon>
        <taxon>Hexapoda</taxon>
        <taxon>Insecta</taxon>
        <taxon>Pterygota</taxon>
        <taxon>Neoptera</taxon>
        <taxon>Endopterygota</taxon>
        <taxon>Lepidoptera</taxon>
        <taxon>Glossata</taxon>
        <taxon>Ditrysia</taxon>
        <taxon>Tortricoidea</taxon>
        <taxon>Tortricidae</taxon>
        <taxon>Tortricinae</taxon>
        <taxon>Choristoneura</taxon>
    </lineage>
</organism>
<sequence length="312" mass="34462">MSSAWRGKRACGSPDGKQSPPPMDTYQHEGYIRCVAGPVVGPCARPAQLATTILLANPAVKQQCLHCCVSAWRSTDYDVVAGKACRRVAANLTNKSNDGGHYGTCFFRGQVTIKLLDFEGKLEGNCFVHPQPFELMAALMPESLTVTSCWLQYEWAGSTGAVTKPRDADLAFIMSAERRPLLDIGLPQGSPLRPVLCFPHPPRSRGLNQAVAPSCWRPTDSSSPGLMANGVRRFSNVVRGAGDEPSKTAKWESDSRTEGFYQFVEGENEQPDRRQSPPPMDTCQHEGYHRLLDVKKTHGFNFKRQRKLEIVI</sequence>
<protein>
    <submittedName>
        <fullName evidence="1">Uncharacterized protein</fullName>
    </submittedName>
</protein>
<reference evidence="1 2" key="1">
    <citation type="journal article" date="2022" name="Genome Biol. Evol.">
        <title>The Spruce Budworm Genome: Reconstructing the Evolutionary History of Antifreeze Proteins.</title>
        <authorList>
            <person name="Beliveau C."/>
            <person name="Gagne P."/>
            <person name="Picq S."/>
            <person name="Vernygora O."/>
            <person name="Keeling C.I."/>
            <person name="Pinkney K."/>
            <person name="Doucet D."/>
            <person name="Wen F."/>
            <person name="Johnston J.S."/>
            <person name="Maaroufi H."/>
            <person name="Boyle B."/>
            <person name="Laroche J."/>
            <person name="Dewar K."/>
            <person name="Juretic N."/>
            <person name="Blackburn G."/>
            <person name="Nisole A."/>
            <person name="Brunet B."/>
            <person name="Brandao M."/>
            <person name="Lumley L."/>
            <person name="Duan J."/>
            <person name="Quan G."/>
            <person name="Lucarotti C.J."/>
            <person name="Roe A.D."/>
            <person name="Sperling F.A.H."/>
            <person name="Levesque R.C."/>
            <person name="Cusson M."/>
        </authorList>
    </citation>
    <scope>NUCLEOTIDE SEQUENCE [LARGE SCALE GENOMIC DNA]</scope>
    <source>
        <strain evidence="1">Glfc:IPQL:Cfum</strain>
    </source>
</reference>